<evidence type="ECO:0000256" key="4">
    <source>
        <dbReference type="ARBA" id="ARBA00022989"/>
    </source>
</evidence>
<feature type="domain" description="Palmitoyltransferase DHHC" evidence="8">
    <location>
        <begin position="84"/>
        <end position="200"/>
    </location>
</feature>
<evidence type="ECO:0000256" key="6">
    <source>
        <dbReference type="ARBA" id="ARBA00023315"/>
    </source>
</evidence>
<accession>A0A1R2CW49</accession>
<dbReference type="PANTHER" id="PTHR22883">
    <property type="entry name" value="ZINC FINGER DHHC DOMAIN CONTAINING PROTEIN"/>
    <property type="match status" value="1"/>
</dbReference>
<dbReference type="InterPro" id="IPR001594">
    <property type="entry name" value="Palmitoyltrfase_DHHC"/>
</dbReference>
<evidence type="ECO:0000256" key="2">
    <source>
        <dbReference type="ARBA" id="ARBA00022679"/>
    </source>
</evidence>
<dbReference type="InterPro" id="IPR039859">
    <property type="entry name" value="PFA4/ZDH16/20/ERF2-like"/>
</dbReference>
<sequence>MFFHKNPIKRLIFSIPVIFVIILTGFVFYCYHAGYMWIGEGTLLKDSTVYGLLFLLTWAYFACMFTDARTTPDNYKETPKTHDYEATFCKYCDNVRPPRTHHCRSCDRCILRHDHHCPWVGNCVGFGNHRYFIQFVVYATIDTGFVGSCCFGVIMRNDDLNWFTILGAVLGLGLSVVIGSLAGFHVWGMLANMTTIEFKKSMKSNIFDRGDWQTNIKQVFGDNLLAYVLPIKTSGNLSGLDYPYNLENLDKDITEESIDNLEVKT</sequence>
<dbReference type="GO" id="GO:0019706">
    <property type="term" value="F:protein-cysteine S-palmitoyltransferase activity"/>
    <property type="evidence" value="ECO:0007669"/>
    <property type="project" value="UniProtKB-EC"/>
</dbReference>
<evidence type="ECO:0000313" key="10">
    <source>
        <dbReference type="Proteomes" id="UP000187209"/>
    </source>
</evidence>
<comment type="similarity">
    <text evidence="7">Belongs to the DHHC palmitoyltransferase family.</text>
</comment>
<evidence type="ECO:0000313" key="9">
    <source>
        <dbReference type="EMBL" id="OMJ93232.1"/>
    </source>
</evidence>
<dbReference type="EC" id="2.3.1.225" evidence="7"/>
<keyword evidence="2 7" id="KW-0808">Transferase</keyword>
<dbReference type="OrthoDB" id="331948at2759"/>
<reference evidence="9 10" key="1">
    <citation type="submission" date="2016-11" db="EMBL/GenBank/DDBJ databases">
        <title>The macronuclear genome of Stentor coeruleus: a giant cell with tiny introns.</title>
        <authorList>
            <person name="Slabodnick M."/>
            <person name="Ruby J.G."/>
            <person name="Reiff S.B."/>
            <person name="Swart E.C."/>
            <person name="Gosai S."/>
            <person name="Prabakaran S."/>
            <person name="Witkowska E."/>
            <person name="Larue G.E."/>
            <person name="Fisher S."/>
            <person name="Freeman R.M."/>
            <person name="Gunawardena J."/>
            <person name="Chu W."/>
            <person name="Stover N.A."/>
            <person name="Gregory B.D."/>
            <person name="Nowacki M."/>
            <person name="Derisi J."/>
            <person name="Roy S.W."/>
            <person name="Marshall W.F."/>
            <person name="Sood P."/>
        </authorList>
    </citation>
    <scope>NUCLEOTIDE SEQUENCE [LARGE SCALE GENOMIC DNA]</scope>
    <source>
        <strain evidence="9">WM001</strain>
    </source>
</reference>
<dbReference type="AlphaFoldDB" id="A0A1R2CW49"/>
<keyword evidence="5 7" id="KW-0472">Membrane</keyword>
<evidence type="ECO:0000256" key="7">
    <source>
        <dbReference type="RuleBase" id="RU079119"/>
    </source>
</evidence>
<dbReference type="GO" id="GO:0005794">
    <property type="term" value="C:Golgi apparatus"/>
    <property type="evidence" value="ECO:0007669"/>
    <property type="project" value="TreeGrafter"/>
</dbReference>
<proteinExistence type="inferred from homology"/>
<comment type="subcellular location">
    <subcellularLocation>
        <location evidence="1">Membrane</location>
        <topology evidence="1">Multi-pass membrane protein</topology>
    </subcellularLocation>
</comment>
<dbReference type="GO" id="GO:0006612">
    <property type="term" value="P:protein targeting to membrane"/>
    <property type="evidence" value="ECO:0007669"/>
    <property type="project" value="TreeGrafter"/>
</dbReference>
<comment type="catalytic activity">
    <reaction evidence="7">
        <text>L-cysteinyl-[protein] + hexadecanoyl-CoA = S-hexadecanoyl-L-cysteinyl-[protein] + CoA</text>
        <dbReference type="Rhea" id="RHEA:36683"/>
        <dbReference type="Rhea" id="RHEA-COMP:10131"/>
        <dbReference type="Rhea" id="RHEA-COMP:11032"/>
        <dbReference type="ChEBI" id="CHEBI:29950"/>
        <dbReference type="ChEBI" id="CHEBI:57287"/>
        <dbReference type="ChEBI" id="CHEBI:57379"/>
        <dbReference type="ChEBI" id="CHEBI:74151"/>
        <dbReference type="EC" id="2.3.1.225"/>
    </reaction>
</comment>
<dbReference type="EMBL" id="MPUH01000046">
    <property type="protein sequence ID" value="OMJ93232.1"/>
    <property type="molecule type" value="Genomic_DNA"/>
</dbReference>
<dbReference type="PROSITE" id="PS50216">
    <property type="entry name" value="DHHC"/>
    <property type="match status" value="1"/>
</dbReference>
<dbReference type="Pfam" id="PF01529">
    <property type="entry name" value="DHHC"/>
    <property type="match status" value="1"/>
</dbReference>
<keyword evidence="3 7" id="KW-0812">Transmembrane</keyword>
<feature type="transmembrane region" description="Helical" evidence="7">
    <location>
        <begin position="12"/>
        <end position="37"/>
    </location>
</feature>
<organism evidence="9 10">
    <name type="scientific">Stentor coeruleus</name>
    <dbReference type="NCBI Taxonomy" id="5963"/>
    <lineage>
        <taxon>Eukaryota</taxon>
        <taxon>Sar</taxon>
        <taxon>Alveolata</taxon>
        <taxon>Ciliophora</taxon>
        <taxon>Postciliodesmatophora</taxon>
        <taxon>Heterotrichea</taxon>
        <taxon>Heterotrichida</taxon>
        <taxon>Stentoridae</taxon>
        <taxon>Stentor</taxon>
    </lineage>
</organism>
<dbReference type="GO" id="GO:0016020">
    <property type="term" value="C:membrane"/>
    <property type="evidence" value="ECO:0007669"/>
    <property type="project" value="UniProtKB-SubCell"/>
</dbReference>
<dbReference type="GO" id="GO:0005783">
    <property type="term" value="C:endoplasmic reticulum"/>
    <property type="evidence" value="ECO:0007669"/>
    <property type="project" value="TreeGrafter"/>
</dbReference>
<evidence type="ECO:0000259" key="8">
    <source>
        <dbReference type="Pfam" id="PF01529"/>
    </source>
</evidence>
<comment type="caution">
    <text evidence="9">The sequence shown here is derived from an EMBL/GenBank/DDBJ whole genome shotgun (WGS) entry which is preliminary data.</text>
</comment>
<evidence type="ECO:0000256" key="3">
    <source>
        <dbReference type="ARBA" id="ARBA00022692"/>
    </source>
</evidence>
<keyword evidence="6 7" id="KW-0012">Acyltransferase</keyword>
<feature type="transmembrane region" description="Helical" evidence="7">
    <location>
        <begin position="160"/>
        <end position="190"/>
    </location>
</feature>
<dbReference type="Proteomes" id="UP000187209">
    <property type="component" value="Unassembled WGS sequence"/>
</dbReference>
<comment type="domain">
    <text evidence="7">The DHHC domain is required for palmitoyltransferase activity.</text>
</comment>
<keyword evidence="4 7" id="KW-1133">Transmembrane helix</keyword>
<feature type="transmembrane region" description="Helical" evidence="7">
    <location>
        <begin position="135"/>
        <end position="154"/>
    </location>
</feature>
<name>A0A1R2CW49_9CILI</name>
<keyword evidence="10" id="KW-1185">Reference proteome</keyword>
<gene>
    <name evidence="9" type="ORF">SteCoe_3809</name>
</gene>
<feature type="transmembrane region" description="Helical" evidence="7">
    <location>
        <begin position="49"/>
        <end position="66"/>
    </location>
</feature>
<evidence type="ECO:0000256" key="5">
    <source>
        <dbReference type="ARBA" id="ARBA00023136"/>
    </source>
</evidence>
<protein>
    <recommendedName>
        <fullName evidence="7">Palmitoyltransferase</fullName>
        <ecNumber evidence="7">2.3.1.225</ecNumber>
    </recommendedName>
</protein>
<evidence type="ECO:0000256" key="1">
    <source>
        <dbReference type="ARBA" id="ARBA00004141"/>
    </source>
</evidence>